<reference evidence="1" key="1">
    <citation type="submission" date="2022-11" db="EMBL/GenBank/DDBJ databases">
        <title>Genome Sequence of Nemania bipapillata.</title>
        <authorList>
            <person name="Buettner E."/>
        </authorList>
    </citation>
    <scope>NUCLEOTIDE SEQUENCE</scope>
    <source>
        <strain evidence="1">CP14</strain>
    </source>
</reference>
<accession>A0ACC2HSD2</accession>
<evidence type="ECO:0000313" key="2">
    <source>
        <dbReference type="Proteomes" id="UP001153334"/>
    </source>
</evidence>
<evidence type="ECO:0000313" key="1">
    <source>
        <dbReference type="EMBL" id="KAJ8105994.1"/>
    </source>
</evidence>
<dbReference type="EMBL" id="JAPESX010002994">
    <property type="protein sequence ID" value="KAJ8105994.1"/>
    <property type="molecule type" value="Genomic_DNA"/>
</dbReference>
<name>A0ACC2HSD2_9PEZI</name>
<sequence>MRPIPRYEDRTIFGRVEAKVGATIVKLEARPPGFGLRASHRLFEIFRAAGIHDIAAKMPRGRNPMNSVKACMQALMSQRDPNEIAVGRGKKLVDVRKVYYGGNVL</sequence>
<keyword evidence="2" id="KW-1185">Reference proteome</keyword>
<proteinExistence type="predicted"/>
<gene>
    <name evidence="1" type="ORF">ONZ43_g7213</name>
</gene>
<protein>
    <submittedName>
        <fullName evidence="1">Uncharacterized protein</fullName>
    </submittedName>
</protein>
<dbReference type="Proteomes" id="UP001153334">
    <property type="component" value="Unassembled WGS sequence"/>
</dbReference>
<organism evidence="1 2">
    <name type="scientific">Nemania bipapillata</name>
    <dbReference type="NCBI Taxonomy" id="110536"/>
    <lineage>
        <taxon>Eukaryota</taxon>
        <taxon>Fungi</taxon>
        <taxon>Dikarya</taxon>
        <taxon>Ascomycota</taxon>
        <taxon>Pezizomycotina</taxon>
        <taxon>Sordariomycetes</taxon>
        <taxon>Xylariomycetidae</taxon>
        <taxon>Xylariales</taxon>
        <taxon>Xylariaceae</taxon>
        <taxon>Nemania</taxon>
    </lineage>
</organism>
<comment type="caution">
    <text evidence="1">The sequence shown here is derived from an EMBL/GenBank/DDBJ whole genome shotgun (WGS) entry which is preliminary data.</text>
</comment>